<name>A0A6M3L656_9ZZZZ</name>
<dbReference type="AlphaFoldDB" id="A0A6M3L656"/>
<proteinExistence type="predicted"/>
<reference evidence="1" key="1">
    <citation type="submission" date="2020-03" db="EMBL/GenBank/DDBJ databases">
        <title>The deep terrestrial virosphere.</title>
        <authorList>
            <person name="Holmfeldt K."/>
            <person name="Nilsson E."/>
            <person name="Simone D."/>
            <person name="Lopez-Fernandez M."/>
            <person name="Wu X."/>
            <person name="de Brujin I."/>
            <person name="Lundin D."/>
            <person name="Andersson A."/>
            <person name="Bertilsson S."/>
            <person name="Dopson M."/>
        </authorList>
    </citation>
    <scope>NUCLEOTIDE SEQUENCE</scope>
    <source>
        <strain evidence="1">MM415B02432</strain>
    </source>
</reference>
<evidence type="ECO:0000313" key="1">
    <source>
        <dbReference type="EMBL" id="QJA90150.1"/>
    </source>
</evidence>
<protein>
    <submittedName>
        <fullName evidence="1">Uncharacterized protein</fullName>
    </submittedName>
</protein>
<dbReference type="InterPro" id="IPR053746">
    <property type="entry name" value="Viral_HT_Connector_Assembly"/>
</dbReference>
<sequence length="185" mass="20188">MALITSAEVKVLLSIPTATTTWDTLIANMIVIINEWLPNYLNNYFTDPNLYIESANISFTGTTILDSESSFVTEGFVTGMDIYVFGSLHNDGFHLITTASAGTLTCTGSAFITEAAGDSTPRINRVKYPVSLKPSIANIIKFQIDQEKQGLGTERIGDYTVGYGDGYNFPKSIVKTLGIYKKVGF</sequence>
<dbReference type="Gene3D" id="1.10.246.150">
    <property type="match status" value="1"/>
</dbReference>
<organism evidence="1">
    <name type="scientific">viral metagenome</name>
    <dbReference type="NCBI Taxonomy" id="1070528"/>
    <lineage>
        <taxon>unclassified sequences</taxon>
        <taxon>metagenomes</taxon>
        <taxon>organismal metagenomes</taxon>
    </lineage>
</organism>
<accession>A0A6M3L656</accession>
<gene>
    <name evidence="1" type="ORF">MM415B02432_0006</name>
</gene>
<dbReference type="EMBL" id="MT142894">
    <property type="protein sequence ID" value="QJA90150.1"/>
    <property type="molecule type" value="Genomic_DNA"/>
</dbReference>